<dbReference type="Proteomes" id="UP000326912">
    <property type="component" value="Unassembled WGS sequence"/>
</dbReference>
<gene>
    <name evidence="3" type="ORF">KDW_46960</name>
</gene>
<evidence type="ECO:0000313" key="3">
    <source>
        <dbReference type="EMBL" id="GER90534.1"/>
    </source>
</evidence>
<dbReference type="RefSeq" id="WP_198925444.1">
    <property type="nucleotide sequence ID" value="NZ_BKZW01000002.1"/>
</dbReference>
<evidence type="ECO:0000259" key="2">
    <source>
        <dbReference type="SMART" id="SM00897"/>
    </source>
</evidence>
<dbReference type="AlphaFoldDB" id="A0A5J4KMD7"/>
<feature type="domain" description="FIST" evidence="2">
    <location>
        <begin position="32"/>
        <end position="230"/>
    </location>
</feature>
<reference evidence="3 4" key="1">
    <citation type="submission" date="2019-10" db="EMBL/GenBank/DDBJ databases">
        <title>Dictyobacter vulcani sp. nov., within the class Ktedonobacteria, isolated from soil of volcanic Mt. Zao.</title>
        <authorList>
            <person name="Zheng Y."/>
            <person name="Wang C.M."/>
            <person name="Sakai Y."/>
            <person name="Abe K."/>
            <person name="Yokota A."/>
            <person name="Yabe S."/>
        </authorList>
    </citation>
    <scope>NUCLEOTIDE SEQUENCE [LARGE SCALE GENOMIC DNA]</scope>
    <source>
        <strain evidence="3 4">W12</strain>
    </source>
</reference>
<dbReference type="Pfam" id="PF08495">
    <property type="entry name" value="FIST"/>
    <property type="match status" value="1"/>
</dbReference>
<feature type="region of interest" description="Disordered" evidence="1">
    <location>
        <begin position="222"/>
        <end position="243"/>
    </location>
</feature>
<sequence length="243" mass="25514">MTKTAIVSTSLTGSHESGVDLGQQLLAALPEHLDAVILFASPRYDQTELLAAFSQTCHPQLLLGCSSAGEFTFARQGEGMACALAISSSTMRFSATVGQSISSNVSGAAEQLVAGFHGREIEDEYPYQTAILLADALAGHTDTLIEDLTRLTKGSYQFIGGGAGDNAQFQRTPVFYGTEVIDNAAVALEICSKKPLGLGPATDGPRKAGHSLSQKRTVAVSSAWTVNQRSRSLSPTPVPPTNL</sequence>
<evidence type="ECO:0000256" key="1">
    <source>
        <dbReference type="SAM" id="MobiDB-lite"/>
    </source>
</evidence>
<proteinExistence type="predicted"/>
<evidence type="ECO:0000313" key="4">
    <source>
        <dbReference type="Proteomes" id="UP000326912"/>
    </source>
</evidence>
<dbReference type="EMBL" id="BKZW01000002">
    <property type="protein sequence ID" value="GER90534.1"/>
    <property type="molecule type" value="Genomic_DNA"/>
</dbReference>
<protein>
    <recommendedName>
        <fullName evidence="2">FIST domain-containing protein</fullName>
    </recommendedName>
</protein>
<dbReference type="SMART" id="SM00897">
    <property type="entry name" value="FIST"/>
    <property type="match status" value="1"/>
</dbReference>
<name>A0A5J4KMD7_9CHLR</name>
<comment type="caution">
    <text evidence="3">The sequence shown here is derived from an EMBL/GenBank/DDBJ whole genome shotgun (WGS) entry which is preliminary data.</text>
</comment>
<dbReference type="InterPro" id="IPR013702">
    <property type="entry name" value="FIST_domain_N"/>
</dbReference>
<organism evidence="3 4">
    <name type="scientific">Dictyobacter vulcani</name>
    <dbReference type="NCBI Taxonomy" id="2607529"/>
    <lineage>
        <taxon>Bacteria</taxon>
        <taxon>Bacillati</taxon>
        <taxon>Chloroflexota</taxon>
        <taxon>Ktedonobacteria</taxon>
        <taxon>Ktedonobacterales</taxon>
        <taxon>Dictyobacteraceae</taxon>
        <taxon>Dictyobacter</taxon>
    </lineage>
</organism>
<feature type="compositionally biased region" description="Polar residues" evidence="1">
    <location>
        <begin position="222"/>
        <end position="235"/>
    </location>
</feature>
<accession>A0A5J4KMD7</accession>
<keyword evidence="4" id="KW-1185">Reference proteome</keyword>